<accession>A0ABX2DZS5</accession>
<comment type="catalytic activity">
    <reaction evidence="6">
        <text>L-alanine + NAD(+) + H2O = pyruvate + NH4(+) + NADH + H(+)</text>
        <dbReference type="Rhea" id="RHEA:18405"/>
        <dbReference type="ChEBI" id="CHEBI:15361"/>
        <dbReference type="ChEBI" id="CHEBI:15377"/>
        <dbReference type="ChEBI" id="CHEBI:15378"/>
        <dbReference type="ChEBI" id="CHEBI:28938"/>
        <dbReference type="ChEBI" id="CHEBI:57540"/>
        <dbReference type="ChEBI" id="CHEBI:57945"/>
        <dbReference type="ChEBI" id="CHEBI:57972"/>
        <dbReference type="EC" id="1.4.1.1"/>
    </reaction>
</comment>
<reference evidence="9 10" key="1">
    <citation type="submission" date="2020-05" db="EMBL/GenBank/DDBJ databases">
        <title>Paenibacillus glebae, sp. nov., Paenibacillus humi sp. nov., Paenibacillus pedi sp. nov., Paenibacillus terrestris sp. nov. and Paenibacillus terricola sp. nov., isolated from a forest top soil sample.</title>
        <authorList>
            <person name="Qi S."/>
            <person name="Carlier A."/>
            <person name="Cnockaert M."/>
            <person name="Vandamme P."/>
        </authorList>
    </citation>
    <scope>NUCLEOTIDE SEQUENCE [LARGE SCALE GENOMIC DNA]</scope>
    <source>
        <strain evidence="9 10">LMG 29502</strain>
    </source>
</reference>
<dbReference type="EC" id="1.4.1.1" evidence="3 6"/>
<organism evidence="9 10">
    <name type="scientific">Paenibacillus tritici</name>
    <dbReference type="NCBI Taxonomy" id="1873425"/>
    <lineage>
        <taxon>Bacteria</taxon>
        <taxon>Bacillati</taxon>
        <taxon>Bacillota</taxon>
        <taxon>Bacilli</taxon>
        <taxon>Bacillales</taxon>
        <taxon>Paenibacillaceae</taxon>
        <taxon>Paenibacillus</taxon>
    </lineage>
</organism>
<comment type="similarity">
    <text evidence="2 6">Belongs to the AlaDH/PNT family.</text>
</comment>
<protein>
    <recommendedName>
        <fullName evidence="3 6">Alanine dehydrogenase</fullName>
        <ecNumber evidence="3 6">1.4.1.1</ecNumber>
    </recommendedName>
</protein>
<name>A0ABX2DZS5_9BACL</name>
<dbReference type="InterPro" id="IPR008141">
    <property type="entry name" value="Ala_DH"/>
</dbReference>
<keyword evidence="10" id="KW-1185">Reference proteome</keyword>
<evidence type="ECO:0000256" key="5">
    <source>
        <dbReference type="ARBA" id="ARBA00023027"/>
    </source>
</evidence>
<evidence type="ECO:0000256" key="4">
    <source>
        <dbReference type="ARBA" id="ARBA00023002"/>
    </source>
</evidence>
<evidence type="ECO:0000256" key="2">
    <source>
        <dbReference type="ARBA" id="ARBA00005689"/>
    </source>
</evidence>
<dbReference type="SMART" id="SM01002">
    <property type="entry name" value="AlaDh_PNT_C"/>
    <property type="match status" value="1"/>
</dbReference>
<dbReference type="PANTHER" id="PTHR42795:SF1">
    <property type="entry name" value="ALANINE DEHYDROGENASE"/>
    <property type="match status" value="1"/>
</dbReference>
<dbReference type="PANTHER" id="PTHR42795">
    <property type="entry name" value="ALANINE DEHYDROGENASE"/>
    <property type="match status" value="1"/>
</dbReference>
<gene>
    <name evidence="9" type="primary">ald</name>
    <name evidence="9" type="ORF">HQN87_27680</name>
</gene>
<dbReference type="InterPro" id="IPR008143">
    <property type="entry name" value="Ala_DH/PNT_CS2"/>
</dbReference>
<dbReference type="PROSITE" id="PS00837">
    <property type="entry name" value="ALADH_PNT_2"/>
    <property type="match status" value="1"/>
</dbReference>
<feature type="domain" description="Alanine dehydrogenase/pyridine nucleotide transhydrogenase NAD(H)-binding" evidence="7">
    <location>
        <begin position="149"/>
        <end position="298"/>
    </location>
</feature>
<evidence type="ECO:0000259" key="8">
    <source>
        <dbReference type="SMART" id="SM01003"/>
    </source>
</evidence>
<dbReference type="PIRSF" id="PIRSF000183">
    <property type="entry name" value="Alanine_dh"/>
    <property type="match status" value="1"/>
</dbReference>
<feature type="domain" description="Alanine dehydrogenase/pyridine nucleotide transhydrogenase N-terminal" evidence="8">
    <location>
        <begin position="4"/>
        <end position="137"/>
    </location>
</feature>
<dbReference type="CDD" id="cd05305">
    <property type="entry name" value="L-AlaDH"/>
    <property type="match status" value="1"/>
</dbReference>
<dbReference type="InterPro" id="IPR036291">
    <property type="entry name" value="NAD(P)-bd_dom_sf"/>
</dbReference>
<sequence length="379" mass="39232">MIVGVPAEIKNNENRVAITPAGVEALRKAGHEVLIESSAGAGSGMSDKEYMDKGAVILDTAADVWSKAEMILKVKEPLPEEYAYFRKGLILFTYLHLAPEAELTKALVESGVTAVGYETIQLEDGSLPLLIPMSEVAGRMAVQIGAGLLEKPHGGKGVLLGGVPGVRPGEVVIVGGGIVGTNAAKIALGMGARVTVLDLNASRLRALDDIFGGRLITVMSDSYHLEQAVRRADLLIGAVLIPGARAPKLVTEYMVQQMEEGSVIVDVAIDQGGSIETIDRITTHENPTYVKHGVVHYAVANMPGAVARTSTLALTNVTIPYALQIANLGIQAAAVQNAALARGLNVVAGQVTNAAVAGSLGYEYAEGISVLAAAGGGGS</sequence>
<dbReference type="PROSITE" id="PS00836">
    <property type="entry name" value="ALADH_PNT_1"/>
    <property type="match status" value="1"/>
</dbReference>
<dbReference type="SUPFAM" id="SSF52283">
    <property type="entry name" value="Formate/glycerate dehydrogenase catalytic domain-like"/>
    <property type="match status" value="1"/>
</dbReference>
<evidence type="ECO:0000313" key="9">
    <source>
        <dbReference type="EMBL" id="NQX49109.1"/>
    </source>
</evidence>
<dbReference type="Proteomes" id="UP000711047">
    <property type="component" value="Unassembled WGS sequence"/>
</dbReference>
<dbReference type="SUPFAM" id="SSF51735">
    <property type="entry name" value="NAD(P)-binding Rossmann-fold domains"/>
    <property type="match status" value="1"/>
</dbReference>
<evidence type="ECO:0000256" key="3">
    <source>
        <dbReference type="ARBA" id="ARBA00012897"/>
    </source>
</evidence>
<dbReference type="InterPro" id="IPR008142">
    <property type="entry name" value="AlaDH/PNT_CS1"/>
</dbReference>
<keyword evidence="5 6" id="KW-0520">NAD</keyword>
<evidence type="ECO:0000256" key="1">
    <source>
        <dbReference type="ARBA" id="ARBA00005206"/>
    </source>
</evidence>
<comment type="pathway">
    <text evidence="1">Amino-acid degradation; L-alanine degradation via dehydrogenase pathway; NH(3) and pyruvate from L-alanine: step 1/1.</text>
</comment>
<dbReference type="EMBL" id="JABMKX010000021">
    <property type="protein sequence ID" value="NQX49109.1"/>
    <property type="molecule type" value="Genomic_DNA"/>
</dbReference>
<evidence type="ECO:0000256" key="6">
    <source>
        <dbReference type="PIRNR" id="PIRNR000183"/>
    </source>
</evidence>
<evidence type="ECO:0000259" key="7">
    <source>
        <dbReference type="SMART" id="SM01002"/>
    </source>
</evidence>
<dbReference type="Pfam" id="PF05222">
    <property type="entry name" value="AlaDh_PNT_N"/>
    <property type="match status" value="1"/>
</dbReference>
<comment type="caution">
    <text evidence="9">The sequence shown here is derived from an EMBL/GenBank/DDBJ whole genome shotgun (WGS) entry which is preliminary data.</text>
</comment>
<dbReference type="NCBIfam" id="TIGR00518">
    <property type="entry name" value="alaDH"/>
    <property type="match status" value="1"/>
</dbReference>
<dbReference type="SMART" id="SM01003">
    <property type="entry name" value="AlaDh_PNT_N"/>
    <property type="match status" value="1"/>
</dbReference>
<proteinExistence type="inferred from homology"/>
<keyword evidence="4 6" id="KW-0560">Oxidoreductase</keyword>
<dbReference type="Pfam" id="PF01262">
    <property type="entry name" value="AlaDh_PNT_C"/>
    <property type="match status" value="1"/>
</dbReference>
<dbReference type="GO" id="GO:0000286">
    <property type="term" value="F:alanine dehydrogenase activity"/>
    <property type="evidence" value="ECO:0007669"/>
    <property type="project" value="UniProtKB-EC"/>
</dbReference>
<dbReference type="RefSeq" id="WP_173139868.1">
    <property type="nucleotide sequence ID" value="NZ_JABMKX010000021.1"/>
</dbReference>
<evidence type="ECO:0000313" key="10">
    <source>
        <dbReference type="Proteomes" id="UP000711047"/>
    </source>
</evidence>
<dbReference type="Gene3D" id="3.40.50.720">
    <property type="entry name" value="NAD(P)-binding Rossmann-like Domain"/>
    <property type="match status" value="2"/>
</dbReference>
<dbReference type="InterPro" id="IPR007886">
    <property type="entry name" value="AlaDH/PNT_N"/>
</dbReference>
<dbReference type="InterPro" id="IPR007698">
    <property type="entry name" value="AlaDH/PNT_NAD(H)-bd"/>
</dbReference>